<organism evidence="2 3">
    <name type="scientific">Pararge aegeria aegeria</name>
    <dbReference type="NCBI Taxonomy" id="348720"/>
    <lineage>
        <taxon>Eukaryota</taxon>
        <taxon>Metazoa</taxon>
        <taxon>Ecdysozoa</taxon>
        <taxon>Arthropoda</taxon>
        <taxon>Hexapoda</taxon>
        <taxon>Insecta</taxon>
        <taxon>Pterygota</taxon>
        <taxon>Neoptera</taxon>
        <taxon>Endopterygota</taxon>
        <taxon>Lepidoptera</taxon>
        <taxon>Glossata</taxon>
        <taxon>Ditrysia</taxon>
        <taxon>Papilionoidea</taxon>
        <taxon>Nymphalidae</taxon>
        <taxon>Satyrinae</taxon>
        <taxon>Satyrini</taxon>
        <taxon>Parargina</taxon>
        <taxon>Pararge</taxon>
    </lineage>
</organism>
<feature type="region of interest" description="Disordered" evidence="1">
    <location>
        <begin position="1"/>
        <end position="51"/>
    </location>
</feature>
<feature type="compositionally biased region" description="Basic residues" evidence="1">
    <location>
        <begin position="14"/>
        <end position="24"/>
    </location>
</feature>
<sequence length="51" mass="5745">MDEIHKPRVITARSPRRPRPHHHSAFALPSAGHAHAHPQQEDLMDVQGLPI</sequence>
<proteinExistence type="predicted"/>
<reference evidence="2" key="1">
    <citation type="submission" date="2022-03" db="EMBL/GenBank/DDBJ databases">
        <authorList>
            <person name="Lindestad O."/>
        </authorList>
    </citation>
    <scope>NUCLEOTIDE SEQUENCE</scope>
</reference>
<gene>
    <name evidence="2" type="primary">jg18149</name>
    <name evidence="2" type="ORF">PAEG_LOCUS3870</name>
</gene>
<protein>
    <submittedName>
        <fullName evidence="2">Jg18149 protein</fullName>
    </submittedName>
</protein>
<keyword evidence="3" id="KW-1185">Reference proteome</keyword>
<comment type="caution">
    <text evidence="2">The sequence shown here is derived from an EMBL/GenBank/DDBJ whole genome shotgun (WGS) entry which is preliminary data.</text>
</comment>
<dbReference type="Proteomes" id="UP000838756">
    <property type="component" value="Unassembled WGS sequence"/>
</dbReference>
<evidence type="ECO:0000313" key="2">
    <source>
        <dbReference type="EMBL" id="CAH2215784.1"/>
    </source>
</evidence>
<dbReference type="AlphaFoldDB" id="A0A8S4QSP5"/>
<dbReference type="EMBL" id="CAKXAJ010012807">
    <property type="protein sequence ID" value="CAH2215784.1"/>
    <property type="molecule type" value="Genomic_DNA"/>
</dbReference>
<feature type="non-terminal residue" evidence="2">
    <location>
        <position position="51"/>
    </location>
</feature>
<evidence type="ECO:0000313" key="3">
    <source>
        <dbReference type="Proteomes" id="UP000838756"/>
    </source>
</evidence>
<accession>A0A8S4QSP5</accession>
<name>A0A8S4QSP5_9NEOP</name>
<evidence type="ECO:0000256" key="1">
    <source>
        <dbReference type="SAM" id="MobiDB-lite"/>
    </source>
</evidence>